<keyword evidence="2" id="KW-1185">Reference proteome</keyword>
<sequence length="93" mass="10332">MNTYITNHMDDIKRALLGDKEAARRLTEAGVLLPCPGCRGEDAKHRAVMACVMIECPCGFMAAGYDLEEARQIWNTRAPILSAEEMEMLDEAT</sequence>
<evidence type="ECO:0000313" key="2">
    <source>
        <dbReference type="Proteomes" id="UP000628736"/>
    </source>
</evidence>
<proteinExistence type="predicted"/>
<evidence type="ECO:0000313" key="1">
    <source>
        <dbReference type="EMBL" id="MBC5723072.1"/>
    </source>
</evidence>
<comment type="caution">
    <text evidence="1">The sequence shown here is derived from an EMBL/GenBank/DDBJ whole genome shotgun (WGS) entry which is preliminary data.</text>
</comment>
<dbReference type="AlphaFoldDB" id="A0A8J6J9V7"/>
<dbReference type="RefSeq" id="WP_186852965.1">
    <property type="nucleotide sequence ID" value="NZ_JACOPO010000006.1"/>
</dbReference>
<dbReference type="Proteomes" id="UP000628736">
    <property type="component" value="Unassembled WGS sequence"/>
</dbReference>
<protein>
    <submittedName>
        <fullName evidence="1">Uncharacterized protein</fullName>
    </submittedName>
</protein>
<reference evidence="1" key="1">
    <citation type="submission" date="2020-08" db="EMBL/GenBank/DDBJ databases">
        <title>Genome public.</title>
        <authorList>
            <person name="Liu C."/>
            <person name="Sun Q."/>
        </authorList>
    </citation>
    <scope>NUCLEOTIDE SEQUENCE</scope>
    <source>
        <strain evidence="1">NSJ-23</strain>
    </source>
</reference>
<gene>
    <name evidence="1" type="ORF">H8S11_09625</name>
</gene>
<accession>A0A8J6J9V7</accession>
<dbReference type="EMBL" id="JACOPO010000006">
    <property type="protein sequence ID" value="MBC5723072.1"/>
    <property type="molecule type" value="Genomic_DNA"/>
</dbReference>
<name>A0A8J6J9V7_9FIRM</name>
<organism evidence="1 2">
    <name type="scientific">Flintibacter hominis</name>
    <dbReference type="NCBI Taxonomy" id="2763048"/>
    <lineage>
        <taxon>Bacteria</taxon>
        <taxon>Bacillati</taxon>
        <taxon>Bacillota</taxon>
        <taxon>Clostridia</taxon>
        <taxon>Eubacteriales</taxon>
        <taxon>Flintibacter</taxon>
    </lineage>
</organism>